<dbReference type="InterPro" id="IPR013785">
    <property type="entry name" value="Aldolase_TIM"/>
</dbReference>
<evidence type="ECO:0000256" key="6">
    <source>
        <dbReference type="ARBA" id="ARBA00023002"/>
    </source>
</evidence>
<evidence type="ECO:0000256" key="3">
    <source>
        <dbReference type="ARBA" id="ARBA00022575"/>
    </source>
</evidence>
<keyword evidence="6" id="KW-0560">Oxidoreductase</keyword>
<dbReference type="AlphaFoldDB" id="A0A7Z7CXT0"/>
<dbReference type="Proteomes" id="UP000198702">
    <property type="component" value="Unassembled WGS sequence"/>
</dbReference>
<comment type="cofactor">
    <cofactor evidence="1">
        <name>FMN</name>
        <dbReference type="ChEBI" id="CHEBI:58210"/>
    </cofactor>
</comment>
<proteinExistence type="inferred from homology"/>
<reference evidence="10 11" key="1">
    <citation type="submission" date="2016-10" db="EMBL/GenBank/DDBJ databases">
        <authorList>
            <person name="Varghese N."/>
            <person name="Submissions S."/>
        </authorList>
    </citation>
    <scope>NUCLEOTIDE SEQUENCE [LARGE SCALE GENOMIC DNA]</scope>
    <source>
        <strain evidence="10 11">UNC380MFSha3.1</strain>
    </source>
</reference>
<dbReference type="SUPFAM" id="SSF51412">
    <property type="entry name" value="Inosine monophosphate dehydrogenase (IMPDH)"/>
    <property type="match status" value="1"/>
</dbReference>
<accession>A0A7Z7CXT0</accession>
<evidence type="ECO:0000256" key="4">
    <source>
        <dbReference type="ARBA" id="ARBA00022630"/>
    </source>
</evidence>
<evidence type="ECO:0000313" key="11">
    <source>
        <dbReference type="Proteomes" id="UP000198702"/>
    </source>
</evidence>
<evidence type="ECO:0000256" key="5">
    <source>
        <dbReference type="ARBA" id="ARBA00022643"/>
    </source>
</evidence>
<keyword evidence="3" id="KW-0216">Detoxification</keyword>
<keyword evidence="5" id="KW-0288">FMN</keyword>
<comment type="catalytic activity">
    <reaction evidence="9">
        <text>3 propionate 3-nitronate + 3 O2 + H2O = 3 3-oxopropanoate + 2 nitrate + nitrite + H2O2 + 3 H(+)</text>
        <dbReference type="Rhea" id="RHEA:57332"/>
        <dbReference type="ChEBI" id="CHEBI:15377"/>
        <dbReference type="ChEBI" id="CHEBI:15378"/>
        <dbReference type="ChEBI" id="CHEBI:15379"/>
        <dbReference type="ChEBI" id="CHEBI:16240"/>
        <dbReference type="ChEBI" id="CHEBI:16301"/>
        <dbReference type="ChEBI" id="CHEBI:17632"/>
        <dbReference type="ChEBI" id="CHEBI:33190"/>
        <dbReference type="ChEBI" id="CHEBI:136067"/>
    </reaction>
</comment>
<evidence type="ECO:0000313" key="10">
    <source>
        <dbReference type="EMBL" id="SFI47806.1"/>
    </source>
</evidence>
<sequence length="345" mass="35165">MALLGLDVPIVLGPFGGMSSIELTAAVSDAGGLGSYGLYGYSAERIADTARQLRAVSDRPFALNLWMPTGDEAEPGDVDLSPALRAVAPLYEELGIEAPTGTPGRFLPTIEEQLDAVLAARPAVLSCVFGMPPASVVAEAQARGIRVVGAATTPAEAVAVAEAGADAVVASGFEAGGHRVSFLKPAERSLVGTFALVPQIVDAVDIPVIAAGGIADRRGVTAAFALGASGIQVGTAFLRTRQSAASAAHRAALARLAADDTVLTRAVTGRLARGIRNRLIEQVESAGAIAPFPAQSWVVGALRAEANRRGDGDLQSLWAGQAAALTRSDDAAEVFAELAAGLPTR</sequence>
<dbReference type="RefSeq" id="WP_028496423.1">
    <property type="nucleotide sequence ID" value="NZ_FOQZ01000002.1"/>
</dbReference>
<dbReference type="Gene3D" id="3.20.20.70">
    <property type="entry name" value="Aldolase class I"/>
    <property type="match status" value="1"/>
</dbReference>
<evidence type="ECO:0000256" key="8">
    <source>
        <dbReference type="ARBA" id="ARBA00031155"/>
    </source>
</evidence>
<evidence type="ECO:0000256" key="9">
    <source>
        <dbReference type="ARBA" id="ARBA00049401"/>
    </source>
</evidence>
<dbReference type="GO" id="GO:0009636">
    <property type="term" value="P:response to toxic substance"/>
    <property type="evidence" value="ECO:0007669"/>
    <property type="project" value="UniProtKB-KW"/>
</dbReference>
<dbReference type="PANTHER" id="PTHR42747">
    <property type="entry name" value="NITRONATE MONOOXYGENASE-RELATED"/>
    <property type="match status" value="1"/>
</dbReference>
<keyword evidence="4" id="KW-0285">Flavoprotein</keyword>
<protein>
    <recommendedName>
        <fullName evidence="8">Propionate 3-nitronate monooxygenase</fullName>
    </recommendedName>
</protein>
<dbReference type="CDD" id="cd04730">
    <property type="entry name" value="NPD_like"/>
    <property type="match status" value="1"/>
</dbReference>
<dbReference type="Pfam" id="PF03060">
    <property type="entry name" value="NMO"/>
    <property type="match status" value="1"/>
</dbReference>
<comment type="caution">
    <text evidence="10">The sequence shown here is derived from an EMBL/GenBank/DDBJ whole genome shotgun (WGS) entry which is preliminary data.</text>
</comment>
<gene>
    <name evidence="10" type="ORF">SAMN04487751_1810</name>
</gene>
<name>A0A7Z7CXT0_9MICO</name>
<dbReference type="PANTHER" id="PTHR42747:SF3">
    <property type="entry name" value="NITRONATE MONOOXYGENASE-RELATED"/>
    <property type="match status" value="1"/>
</dbReference>
<organism evidence="10 11">
    <name type="scientific">Microbacterium saccharophilum</name>
    <dbReference type="NCBI Taxonomy" id="1213358"/>
    <lineage>
        <taxon>Bacteria</taxon>
        <taxon>Bacillati</taxon>
        <taxon>Actinomycetota</taxon>
        <taxon>Actinomycetes</taxon>
        <taxon>Micrococcales</taxon>
        <taxon>Microbacteriaceae</taxon>
        <taxon>Microbacterium</taxon>
    </lineage>
</organism>
<evidence type="ECO:0000256" key="7">
    <source>
        <dbReference type="ARBA" id="ARBA00023033"/>
    </source>
</evidence>
<keyword evidence="7 10" id="KW-0503">Monooxygenase</keyword>
<dbReference type="EMBL" id="FOQZ01000002">
    <property type="protein sequence ID" value="SFI47806.1"/>
    <property type="molecule type" value="Genomic_DNA"/>
</dbReference>
<evidence type="ECO:0000256" key="2">
    <source>
        <dbReference type="ARBA" id="ARBA00009881"/>
    </source>
</evidence>
<dbReference type="InterPro" id="IPR004136">
    <property type="entry name" value="NMO"/>
</dbReference>
<evidence type="ECO:0000256" key="1">
    <source>
        <dbReference type="ARBA" id="ARBA00001917"/>
    </source>
</evidence>
<comment type="similarity">
    <text evidence="2">Belongs to the nitronate monooxygenase family. NMO class I subfamily.</text>
</comment>
<dbReference type="GO" id="GO:0018580">
    <property type="term" value="F:nitronate monooxygenase activity"/>
    <property type="evidence" value="ECO:0007669"/>
    <property type="project" value="InterPro"/>
</dbReference>